<evidence type="ECO:0000313" key="1">
    <source>
        <dbReference type="EMBL" id="AVJ48960.1"/>
    </source>
</evidence>
<proteinExistence type="predicted"/>
<accession>A0A2P1CCK4</accession>
<evidence type="ECO:0000313" key="2">
    <source>
        <dbReference type="Proteomes" id="UP000241488"/>
    </source>
</evidence>
<reference evidence="2" key="1">
    <citation type="submission" date="2018-02" db="EMBL/GenBank/DDBJ databases">
        <title>Complete genome of Klebsiella pneumoniae Podoviridae bacteriophage KP8.</title>
        <authorList>
            <person name="Bokovaya O."/>
            <person name="Tikunov A."/>
            <person name="Morozova V."/>
        </authorList>
    </citation>
    <scope>NUCLEOTIDE SEQUENCE [LARGE SCALE GENOMIC DNA]</scope>
</reference>
<dbReference type="Proteomes" id="UP000241488">
    <property type="component" value="Segment"/>
</dbReference>
<dbReference type="GeneID" id="55607680"/>
<sequence>MAQISEKNIHENTNSSAIVKHLFLAELKRLDDTLAELVRENENLQGVFDTVGFQYQGEFYKVSNASRIPPYGERLTLHDSLIERMQRYLDRSGRLLWECTQVNQMVFRLVQGCTTRQDIRDALPECLVAQDKDMGLQTFERTRPAAYTLDNDKRAMKQYEKILPIIEYYSGTHLLF</sequence>
<name>A0A2P1CCK4_9CAUD</name>
<protein>
    <submittedName>
        <fullName evidence="1">Uncharacterized protein</fullName>
    </submittedName>
</protein>
<dbReference type="RefSeq" id="YP_009837490.1">
    <property type="nucleotide sequence ID" value="NC_048700.1"/>
</dbReference>
<dbReference type="KEGG" id="vg:55607680"/>
<keyword evidence="2" id="KW-1185">Reference proteome</keyword>
<dbReference type="EMBL" id="MG922974">
    <property type="protein sequence ID" value="AVJ48960.1"/>
    <property type="molecule type" value="Genomic_DNA"/>
</dbReference>
<organism evidence="1 2">
    <name type="scientific">Klebsiella phage KP8</name>
    <dbReference type="NCBI Taxonomy" id="2099850"/>
    <lineage>
        <taxon>Viruses</taxon>
        <taxon>Duplodnaviria</taxon>
        <taxon>Heunggongvirae</taxon>
        <taxon>Uroviricota</taxon>
        <taxon>Caudoviricetes</taxon>
        <taxon>Schitoviridae</taxon>
        <taxon>Enquatrovirinae</taxon>
        <taxon>Kaypoctavirus</taxon>
        <taxon>Kaypoctavirus KP8</taxon>
    </lineage>
</organism>